<keyword evidence="4" id="KW-1185">Reference proteome</keyword>
<reference evidence="2" key="2">
    <citation type="journal article" name="BMC Genomics">
        <title>Long-read sequencing and de novo genome assembly of marine medaka (Oryzias melastigma).</title>
        <authorList>
            <person name="Liang P."/>
            <person name="Saqib H.S.A."/>
            <person name="Ni X."/>
            <person name="Shen Y."/>
        </authorList>
    </citation>
    <scope>NUCLEOTIDE SEQUENCE</scope>
    <source>
        <strain evidence="2">Bigg-433</strain>
    </source>
</reference>
<protein>
    <submittedName>
        <fullName evidence="3">Uncharacterized LOC112140269</fullName>
    </submittedName>
</protein>
<dbReference type="Proteomes" id="UP000646548">
    <property type="component" value="Unassembled WGS sequence"/>
</dbReference>
<feature type="compositionally biased region" description="Basic and acidic residues" evidence="1">
    <location>
        <begin position="963"/>
        <end position="978"/>
    </location>
</feature>
<evidence type="ECO:0000313" key="2">
    <source>
        <dbReference type="EMBL" id="KAF6738498.1"/>
    </source>
</evidence>
<feature type="region of interest" description="Disordered" evidence="1">
    <location>
        <begin position="1564"/>
        <end position="1610"/>
    </location>
</feature>
<feature type="compositionally biased region" description="Basic and acidic residues" evidence="1">
    <location>
        <begin position="1221"/>
        <end position="1233"/>
    </location>
</feature>
<dbReference type="PaxDb" id="30732-ENSOMEP00000002598"/>
<feature type="compositionally biased region" description="Basic and acidic residues" evidence="1">
    <location>
        <begin position="738"/>
        <end position="747"/>
    </location>
</feature>
<dbReference type="Ensembl" id="ENSOMET00000012234.1">
    <property type="protein sequence ID" value="ENSOMEP00000002598.1"/>
    <property type="gene ID" value="ENSOMEG00000003544.1"/>
</dbReference>
<dbReference type="OrthoDB" id="8959915at2759"/>
<proteinExistence type="predicted"/>
<feature type="compositionally biased region" description="Low complexity" evidence="1">
    <location>
        <begin position="1432"/>
        <end position="1441"/>
    </location>
</feature>
<feature type="compositionally biased region" description="Basic and acidic residues" evidence="1">
    <location>
        <begin position="1127"/>
        <end position="1141"/>
    </location>
</feature>
<feature type="region of interest" description="Disordered" evidence="1">
    <location>
        <begin position="60"/>
        <end position="109"/>
    </location>
</feature>
<feature type="region of interest" description="Disordered" evidence="1">
    <location>
        <begin position="130"/>
        <end position="191"/>
    </location>
</feature>
<dbReference type="Proteomes" id="UP000261560">
    <property type="component" value="Unplaced"/>
</dbReference>
<feature type="region of interest" description="Disordered" evidence="1">
    <location>
        <begin position="312"/>
        <end position="332"/>
    </location>
</feature>
<sequence>MGKPLSRPGCIRKSSCCLEKHRAGDGVVGGRDVGMEGGYGDGYIPQRSIYDTMCINQQIDSHHHHSRGSVRRDGGGDGSFTYSASGSLRASRSPVDMFDSQPRSLTPNPSFVRRLDERVIYDSLKLGGQDGEDGGCHSPGHFNRSVSPSVSSFSAPGVSSSSSKKHHHQHHHHHGDSTKSRDGRHSWKVLTPPKHMECMELTTAEMMDRGGYLNPGHYPPRGQSSSLTSPLISPFSGSPMSSGYHTPVFFSPAKPRPSQSQSLRCSPPHVIQPRHYSQTQSLRLSPPHELRRSPYRAPLVQLSAHDLEHDLRERGGGWGRGDRDREWERERERELERGWAQREWERERERGRIERERARERERRETSTFGTFGYGQPVPLRSDSVFLEPEHGLDTTPLLISQPSPSPSPNAAPRMGTGAVGRNRGGSKIGHDSSGGGVTSKFDNGSVNIVLVDSKPGYGTRMGSEVVTEHMSDIGIQEHWKRQDNGSRGCVMHGSERRMGSQVKTTPGGRDMEGKVQSGMEIRERRGETKNGLRNAKAISKAESTEAFDSNRKSTEKWVGHSDKVLEEIVPIPGMKPEQDTELQEKVSSQNREKNNRTETEVKSQVNEKLVSAVESREEPKVGIDVKTVPMSKSEEVPKSWSQSGTEKESKNETTVVSKPTDSSQTNAQAQSSALAEEKTEVAPSVLQENKLDDSINDFTQPLKSSRSKSKSSKSCSRTRPGTATGLRPGVLSPRQSKRVEDFESRGPPEGIESTWPRRIMVRKRTVRQGGALHNLPILPPLPSVISALEKRRPHLLTDSDKKSTNAINAAGMVGRCSLREPSHPEMGHGSSLLGRASLREQNLEHWRVCRDQEEPRRSRSREKQVTQKKEYTEKEERKGKEENAEKERIVEKVGLLEDNKKLKVEKPVEEKSQDNPIRKEGEKRIQAVEMKSEKVEDTDIKLQDQTQDKPRQDLEEVMVISYKEESEVEGREVRTSGEEGAVEGWDAVLDMVNTLWDNTWEKQEAEDGGADTDSLPGSLQRWPLLRPPVGFGGSHPPSSAASELSLTELERRARELDSDLEHLDLSQPHRDTQDLYQTLLEPHRERIAMYQTHPGPQREKPALLTGVGSRSQVSLELSAMESPAVDSDKLPADCSTKEDSSPDSNLTLESDSSGVFLSLSNQSQEDAGSDSDQPASGSELGSSNTSLEKDGDEGVLKEWGREESAELQWCYPTLLSTMSHEDMQEDSQRLESESGSMGVDKEQRKNHKLGVVSISKSTIEYTGHKGFISIPQSEGIPQKKNVNTIGFDSHLSVSPSKQAVKHLLDPNQKAIRSSGLDCGDLDPFVQSDSFVYLAVSARPLSGEEPNTVADISSQETELERVQLSAESTKAHIGRANTELDTKPTHLVAHKPEEGDFLCTDSFVYLAAPACLLLGPAGSAPYSGKESDSESSDSGPVDVSVLGCGSVAGDSDWDSDLSDSDPSRSSRISASGNKSAIVARPKRLPVEPDWDLSPVHTESEVINEIFTKQDTSNAGSMGVSATTAAPSPISMETEPVTTTEKPATSLEQLSTTKKVTWQFKPAHRSVCTGSRKEKDNEFSLGRLTEIEGGETSRPSPSSSSSSSPSSSSSG</sequence>
<feature type="region of interest" description="Disordered" evidence="1">
    <location>
        <begin position="1002"/>
        <end position="1051"/>
    </location>
</feature>
<feature type="region of interest" description="Disordered" evidence="1">
    <location>
        <begin position="905"/>
        <end position="985"/>
    </location>
</feature>
<reference evidence="3" key="1">
    <citation type="submission" date="2025-05" db="UniProtKB">
        <authorList>
            <consortium name="Ensembl"/>
        </authorList>
    </citation>
    <scope>IDENTIFICATION</scope>
</reference>
<name>A0A3B3BC40_ORYME</name>
<feature type="compositionally biased region" description="Low complexity" evidence="1">
    <location>
        <begin position="1592"/>
        <end position="1610"/>
    </location>
</feature>
<feature type="compositionally biased region" description="Basic and acidic residues" evidence="1">
    <location>
        <begin position="549"/>
        <end position="560"/>
    </location>
</feature>
<feature type="region of interest" description="Disordered" evidence="1">
    <location>
        <begin position="246"/>
        <end position="290"/>
    </location>
</feature>
<feature type="region of interest" description="Disordered" evidence="1">
    <location>
        <begin position="541"/>
        <end position="560"/>
    </location>
</feature>
<feature type="region of interest" description="Disordered" evidence="1">
    <location>
        <begin position="482"/>
        <end position="516"/>
    </location>
</feature>
<feature type="compositionally biased region" description="Polar residues" evidence="1">
    <location>
        <begin position="653"/>
        <end position="662"/>
    </location>
</feature>
<feature type="compositionally biased region" description="Low complexity" evidence="1">
    <location>
        <begin position="663"/>
        <end position="675"/>
    </location>
</feature>
<feature type="region of interest" description="Disordered" evidence="1">
    <location>
        <begin position="1221"/>
        <end position="1243"/>
    </location>
</feature>
<feature type="compositionally biased region" description="Low complexity" evidence="1">
    <location>
        <begin position="145"/>
        <end position="162"/>
    </location>
</feature>
<evidence type="ECO:0000313" key="4">
    <source>
        <dbReference type="Proteomes" id="UP000261560"/>
    </source>
</evidence>
<feature type="region of interest" description="Disordered" evidence="1">
    <location>
        <begin position="1508"/>
        <end position="1544"/>
    </location>
</feature>
<evidence type="ECO:0000313" key="3">
    <source>
        <dbReference type="Ensembl" id="ENSOMEP00000002598.1"/>
    </source>
</evidence>
<feature type="compositionally biased region" description="Polar residues" evidence="1">
    <location>
        <begin position="80"/>
        <end position="90"/>
    </location>
</feature>
<feature type="compositionally biased region" description="Basic and acidic residues" evidence="1">
    <location>
        <begin position="577"/>
        <end position="602"/>
    </location>
</feature>
<accession>A0A3B3BC40</accession>
<organism evidence="3 4">
    <name type="scientific">Oryzias melastigma</name>
    <name type="common">Marine medaka</name>
    <dbReference type="NCBI Taxonomy" id="30732"/>
    <lineage>
        <taxon>Eukaryota</taxon>
        <taxon>Metazoa</taxon>
        <taxon>Chordata</taxon>
        <taxon>Craniata</taxon>
        <taxon>Vertebrata</taxon>
        <taxon>Euteleostomi</taxon>
        <taxon>Actinopterygii</taxon>
        <taxon>Neopterygii</taxon>
        <taxon>Teleostei</taxon>
        <taxon>Neoteleostei</taxon>
        <taxon>Acanthomorphata</taxon>
        <taxon>Ovalentaria</taxon>
        <taxon>Atherinomorphae</taxon>
        <taxon>Beloniformes</taxon>
        <taxon>Adrianichthyidae</taxon>
        <taxon>Oryziinae</taxon>
        <taxon>Oryzias</taxon>
    </lineage>
</organism>
<feature type="compositionally biased region" description="Low complexity" evidence="1">
    <location>
        <begin position="1463"/>
        <end position="1474"/>
    </location>
</feature>
<feature type="compositionally biased region" description="Gly residues" evidence="1">
    <location>
        <begin position="423"/>
        <end position="438"/>
    </location>
</feature>
<feature type="region of interest" description="Disordered" evidence="1">
    <location>
        <begin position="396"/>
        <end position="440"/>
    </location>
</feature>
<feature type="region of interest" description="Disordered" evidence="1">
    <location>
        <begin position="1419"/>
        <end position="1474"/>
    </location>
</feature>
<feature type="region of interest" description="Disordered" evidence="1">
    <location>
        <begin position="211"/>
        <end position="234"/>
    </location>
</feature>
<feature type="compositionally biased region" description="Polar residues" evidence="1">
    <location>
        <begin position="222"/>
        <end position="234"/>
    </location>
</feature>
<feature type="compositionally biased region" description="Polar residues" evidence="1">
    <location>
        <begin position="1508"/>
        <end position="1525"/>
    </location>
</feature>
<gene>
    <name evidence="2" type="ORF">FQA47_003377</name>
</gene>
<feature type="compositionally biased region" description="Basic and acidic residues" evidence="1">
    <location>
        <begin position="905"/>
        <end position="955"/>
    </location>
</feature>
<dbReference type="STRING" id="30732.ENSOMEP00000002598"/>
<dbReference type="EMBL" id="WKFB01000026">
    <property type="protein sequence ID" value="KAF6738498.1"/>
    <property type="molecule type" value="Genomic_DNA"/>
</dbReference>
<feature type="compositionally biased region" description="Polar residues" evidence="1">
    <location>
        <begin position="1143"/>
        <end position="1187"/>
    </location>
</feature>
<feature type="region of interest" description="Disordered" evidence="1">
    <location>
        <begin position="1120"/>
        <end position="1195"/>
    </location>
</feature>
<dbReference type="OMA" id="DMVNTLW"/>
<feature type="region of interest" description="Disordered" evidence="1">
    <location>
        <begin position="568"/>
        <end position="754"/>
    </location>
</feature>
<evidence type="ECO:0000256" key="1">
    <source>
        <dbReference type="SAM" id="MobiDB-lite"/>
    </source>
</evidence>
<feature type="compositionally biased region" description="Basic and acidic residues" evidence="1">
    <location>
        <begin position="175"/>
        <end position="185"/>
    </location>
</feature>
<feature type="compositionally biased region" description="Basic residues" evidence="1">
    <location>
        <begin position="163"/>
        <end position="174"/>
    </location>
</feature>
<feature type="compositionally biased region" description="Basic and acidic residues" evidence="1">
    <location>
        <begin position="615"/>
        <end position="624"/>
    </location>
</feature>
<feature type="compositionally biased region" description="Polar residues" evidence="1">
    <location>
        <begin position="1535"/>
        <end position="1544"/>
    </location>
</feature>
<dbReference type="GeneTree" id="ENSGT01030000234921"/>
<feature type="region of interest" description="Disordered" evidence="1">
    <location>
        <begin position="850"/>
        <end position="887"/>
    </location>
</feature>
<feature type="compositionally biased region" description="Low complexity" evidence="1">
    <location>
        <begin position="1039"/>
        <end position="1048"/>
    </location>
</feature>